<organism evidence="5 6">
    <name type="scientific">Glossina brevipalpis</name>
    <dbReference type="NCBI Taxonomy" id="37001"/>
    <lineage>
        <taxon>Eukaryota</taxon>
        <taxon>Metazoa</taxon>
        <taxon>Ecdysozoa</taxon>
        <taxon>Arthropoda</taxon>
        <taxon>Hexapoda</taxon>
        <taxon>Insecta</taxon>
        <taxon>Pterygota</taxon>
        <taxon>Neoptera</taxon>
        <taxon>Endopterygota</taxon>
        <taxon>Diptera</taxon>
        <taxon>Brachycera</taxon>
        <taxon>Muscomorpha</taxon>
        <taxon>Hippoboscoidea</taxon>
        <taxon>Glossinidae</taxon>
        <taxon>Glossina</taxon>
    </lineage>
</organism>
<protein>
    <recommendedName>
        <fullName evidence="4">Serpin domain-containing protein</fullName>
    </recommendedName>
</protein>
<dbReference type="InterPro" id="IPR036186">
    <property type="entry name" value="Serpin_sf"/>
</dbReference>
<reference evidence="6" key="1">
    <citation type="submission" date="2014-03" db="EMBL/GenBank/DDBJ databases">
        <authorList>
            <person name="Aksoy S."/>
            <person name="Warren W."/>
            <person name="Wilson R.K."/>
        </authorList>
    </citation>
    <scope>NUCLEOTIDE SEQUENCE [LARGE SCALE GENOMIC DNA]</scope>
    <source>
        <strain evidence="6">IAEA</strain>
    </source>
</reference>
<dbReference type="PANTHER" id="PTHR11461:SF211">
    <property type="entry name" value="GH10112P-RELATED"/>
    <property type="match status" value="1"/>
</dbReference>
<keyword evidence="3" id="KW-0732">Signal</keyword>
<evidence type="ECO:0000313" key="5">
    <source>
        <dbReference type="EnsemblMetazoa" id="GBRI011903-PA"/>
    </source>
</evidence>
<dbReference type="SUPFAM" id="SSF56574">
    <property type="entry name" value="Serpins"/>
    <property type="match status" value="1"/>
</dbReference>
<dbReference type="GO" id="GO:0004867">
    <property type="term" value="F:serine-type endopeptidase inhibitor activity"/>
    <property type="evidence" value="ECO:0007669"/>
    <property type="project" value="InterPro"/>
</dbReference>
<evidence type="ECO:0000259" key="4">
    <source>
        <dbReference type="SMART" id="SM00093"/>
    </source>
</evidence>
<dbReference type="InterPro" id="IPR023796">
    <property type="entry name" value="Serpin_dom"/>
</dbReference>
<dbReference type="InterPro" id="IPR042185">
    <property type="entry name" value="Serpin_sf_2"/>
</dbReference>
<dbReference type="PANTHER" id="PTHR11461">
    <property type="entry name" value="SERINE PROTEASE INHIBITOR, SERPIN"/>
    <property type="match status" value="1"/>
</dbReference>
<dbReference type="PROSITE" id="PS00284">
    <property type="entry name" value="SERPIN"/>
    <property type="match status" value="1"/>
</dbReference>
<keyword evidence="6" id="KW-1185">Reference proteome</keyword>
<dbReference type="STRING" id="37001.A0A1A9WA49"/>
<evidence type="ECO:0000256" key="1">
    <source>
        <dbReference type="ARBA" id="ARBA00009500"/>
    </source>
</evidence>
<evidence type="ECO:0000313" key="6">
    <source>
        <dbReference type="Proteomes" id="UP000091820"/>
    </source>
</evidence>
<reference evidence="5" key="2">
    <citation type="submission" date="2020-05" db="UniProtKB">
        <authorList>
            <consortium name="EnsemblMetazoa"/>
        </authorList>
    </citation>
    <scope>IDENTIFICATION</scope>
    <source>
        <strain evidence="5">IAEA</strain>
    </source>
</reference>
<dbReference type="Gene3D" id="2.30.39.10">
    <property type="entry name" value="Alpha-1-antitrypsin, domain 1"/>
    <property type="match status" value="1"/>
</dbReference>
<name>A0A1A9WA49_9MUSC</name>
<dbReference type="InterPro" id="IPR023795">
    <property type="entry name" value="Serpin_CS"/>
</dbReference>
<accession>A0A1A9WA49</accession>
<dbReference type="VEuPathDB" id="VectorBase:GBRI011903"/>
<dbReference type="AlphaFoldDB" id="A0A1A9WA49"/>
<sequence length="311" mass="36977">MEIKKILSLLLVSLPVYQTKSNSTREEIIDFPLKVIQRVLQETTANENFVISPVQALNLYKNLQTKSNNEMNRNFEFLTTSSPLMDTHNYYEFPIKNTTLLTSDKDLWQTVTLKARWSFNFQTRDIRKCIFQHPSNNTKIKQIYVDFMRKDDIFRSGYLEPLEANILELPLQFKSIKFFIILPKYLRDLSALRRKLYDNPELLHFLNGNLMKMKLVRVLVPKFQISYKWNMKSLYEEVYFENLNNYASILQSCGLLFNEYGVGRFETTTVLFWNIYSYLRLPPTIFDINQPFLFMITDKDGIQFFGQVFDI</sequence>
<dbReference type="SMART" id="SM00093">
    <property type="entry name" value="SERPIN"/>
    <property type="match status" value="1"/>
</dbReference>
<feature type="chain" id="PRO_5008400139" description="Serpin domain-containing protein" evidence="3">
    <location>
        <begin position="22"/>
        <end position="311"/>
    </location>
</feature>
<proteinExistence type="inferred from homology"/>
<dbReference type="Proteomes" id="UP000091820">
    <property type="component" value="Unassembled WGS sequence"/>
</dbReference>
<dbReference type="Pfam" id="PF00079">
    <property type="entry name" value="Serpin"/>
    <property type="match status" value="1"/>
</dbReference>
<dbReference type="InterPro" id="IPR000215">
    <property type="entry name" value="Serpin_fam"/>
</dbReference>
<feature type="domain" description="Serpin" evidence="4">
    <location>
        <begin position="33"/>
        <end position="311"/>
    </location>
</feature>
<evidence type="ECO:0000256" key="2">
    <source>
        <dbReference type="RuleBase" id="RU000411"/>
    </source>
</evidence>
<evidence type="ECO:0000256" key="3">
    <source>
        <dbReference type="SAM" id="SignalP"/>
    </source>
</evidence>
<dbReference type="EnsemblMetazoa" id="GBRI011903-RA">
    <property type="protein sequence ID" value="GBRI011903-PA"/>
    <property type="gene ID" value="GBRI011903"/>
</dbReference>
<comment type="similarity">
    <text evidence="1 2">Belongs to the serpin family.</text>
</comment>
<feature type="signal peptide" evidence="3">
    <location>
        <begin position="1"/>
        <end position="21"/>
    </location>
</feature>
<dbReference type="GO" id="GO:0005615">
    <property type="term" value="C:extracellular space"/>
    <property type="evidence" value="ECO:0007669"/>
    <property type="project" value="InterPro"/>
</dbReference>